<proteinExistence type="predicted"/>
<evidence type="ECO:0000313" key="1">
    <source>
        <dbReference type="EMBL" id="CAJ0597480.1"/>
    </source>
</evidence>
<dbReference type="AlphaFoldDB" id="A0AA36GSQ2"/>
<sequence>MEGAYRDNQNSDTSWTVTLVVKQDTDFCSHYIHSQVTFYVGSPYNRSRDDECETIYGHLWKEFFVRLILISVDAVKGVNLETSSPINMLEKDLF</sequence>
<protein>
    <submittedName>
        <fullName evidence="1">Uncharacterized protein</fullName>
    </submittedName>
</protein>
<dbReference type="Proteomes" id="UP001176961">
    <property type="component" value="Unassembled WGS sequence"/>
</dbReference>
<keyword evidence="2" id="KW-1185">Reference proteome</keyword>
<accession>A0AA36GSQ2</accession>
<organism evidence="1 2">
    <name type="scientific">Cylicocyclus nassatus</name>
    <name type="common">Nematode worm</name>
    <dbReference type="NCBI Taxonomy" id="53992"/>
    <lineage>
        <taxon>Eukaryota</taxon>
        <taxon>Metazoa</taxon>
        <taxon>Ecdysozoa</taxon>
        <taxon>Nematoda</taxon>
        <taxon>Chromadorea</taxon>
        <taxon>Rhabditida</taxon>
        <taxon>Rhabditina</taxon>
        <taxon>Rhabditomorpha</taxon>
        <taxon>Strongyloidea</taxon>
        <taxon>Strongylidae</taxon>
        <taxon>Cylicocyclus</taxon>
    </lineage>
</organism>
<reference evidence="1" key="1">
    <citation type="submission" date="2023-07" db="EMBL/GenBank/DDBJ databases">
        <authorList>
            <consortium name="CYATHOMIX"/>
        </authorList>
    </citation>
    <scope>NUCLEOTIDE SEQUENCE</scope>
    <source>
        <strain evidence="1">N/A</strain>
    </source>
</reference>
<dbReference type="EMBL" id="CATQJL010000223">
    <property type="protein sequence ID" value="CAJ0597480.1"/>
    <property type="molecule type" value="Genomic_DNA"/>
</dbReference>
<gene>
    <name evidence="1" type="ORF">CYNAS_LOCUS9463</name>
</gene>
<evidence type="ECO:0000313" key="2">
    <source>
        <dbReference type="Proteomes" id="UP001176961"/>
    </source>
</evidence>
<comment type="caution">
    <text evidence="1">The sequence shown here is derived from an EMBL/GenBank/DDBJ whole genome shotgun (WGS) entry which is preliminary data.</text>
</comment>
<name>A0AA36GSQ2_CYLNA</name>